<sequence length="1037" mass="110695">MSSPRAAVVLAASKPGATSGPRLDVYAMLTYTAVRNYIEKSERRVWALRALGSLLARRVTIHFVLSHTLATLLVFSHFFLVRWTERRAALQPAAPFYWMQRIVPAALFGTKHATLFQMALLPISMCRHLITVSGLGNTAWAYFLHVYLGYAVLITLVLVSVLFIAFFGVMCQGGVQPACAKLISEIMITGYALTFLTLVILLTSYLRHSKGFSYRAFYVLHHLVIVFYVGSIAHTMDNEFRHLGKQRSQTFKWIAASAIVYICDRLYRNLSAGWTSRKAVPIVGITAEHYTLDVRLDRPFKVSAGDWAHISAPALDGIVAHPFSVSQGATLYDVVFVISRPTRTGGSDERARSERTWRSRLLCALTAAPDAAAVDELAKSAPPLPAVPAPPARMAVKSRTSTGAPSSFFGGGPPGPVQATQSADGAVRRVGVRYLKGEPVRLKVMGPYSSSFPPIGLADQVVCIGLGSGCVAVLSVFLRSAAKVVESAAQVRVATQPRSAYEWADAVLRKVHRRRRARKLAADNILLADERSATNTGKLAADNILLADERSATNTGKLAADNILLADERSATNTGKLAVDSTVDTPSLTQSAKPARRVQGGARARVHGGVALSTYGQSLRARCDSVRWLLLGEVARLAFIAVSLIGAGLALSFATQPLVGGSTVGLGCAAPESVAHGLAMPVVFYANAAIQLLFFARTVRRAMDGQWASLFRARASPAGAGTDDTDDKPRLLITDYTVVLDVAYSAVTVGLHLLVAFGALPPLQLDWALAWTLLLLVVPARMMMSTGSNAAAQPHGLTSAALGRTHAEPSVGESLASLQRARAIFVVRGLSSAQSIIDLLARGLGPLLLAAPADVARRSTQRLCVTIYVTSPGVEGMAKAGTGAERDAQLQALLHVPPELLAIVRVRSGRPDFSSHLSSLELLNGLEIPDATGANSPLSDAPARHVLTQVYFCGSELVHAELAQVTARENLISALAELRHHIAFAGESFSAGQASSQPRVRRPTAFATLASRVKARVPSLAYSTDASATATVTASQV</sequence>
<feature type="transmembrane region" description="Helical" evidence="2">
    <location>
        <begin position="59"/>
        <end position="81"/>
    </location>
</feature>
<proteinExistence type="predicted"/>
<dbReference type="PANTHER" id="PTHR11972">
    <property type="entry name" value="NADPH OXIDASE"/>
    <property type="match status" value="1"/>
</dbReference>
<name>A0A8J5XIX1_DIALT</name>
<protein>
    <recommendedName>
        <fullName evidence="5">FAD-binding FR-type domain-containing protein</fullName>
    </recommendedName>
</protein>
<evidence type="ECO:0000256" key="1">
    <source>
        <dbReference type="ARBA" id="ARBA00023002"/>
    </source>
</evidence>
<dbReference type="GO" id="GO:0016491">
    <property type="term" value="F:oxidoreductase activity"/>
    <property type="evidence" value="ECO:0007669"/>
    <property type="project" value="UniProtKB-KW"/>
</dbReference>
<dbReference type="AlphaFoldDB" id="A0A8J5XIX1"/>
<evidence type="ECO:0008006" key="5">
    <source>
        <dbReference type="Google" id="ProtNLM"/>
    </source>
</evidence>
<keyword evidence="4" id="KW-1185">Reference proteome</keyword>
<keyword evidence="2" id="KW-1133">Transmembrane helix</keyword>
<dbReference type="OrthoDB" id="43484at2759"/>
<accession>A0A8J5XIX1</accession>
<keyword evidence="1" id="KW-0560">Oxidoreductase</keyword>
<evidence type="ECO:0000313" key="4">
    <source>
        <dbReference type="Proteomes" id="UP000751190"/>
    </source>
</evidence>
<feature type="transmembrane region" description="Helical" evidence="2">
    <location>
        <begin position="738"/>
        <end position="761"/>
    </location>
</feature>
<dbReference type="PANTHER" id="PTHR11972:SF153">
    <property type="entry name" value="SUPEROXIDE-GENERATING NADPH OXIDASE HEAVY CHAIN SUBUNIT A"/>
    <property type="match status" value="1"/>
</dbReference>
<keyword evidence="2" id="KW-0472">Membrane</keyword>
<dbReference type="EMBL" id="JAGTXO010000002">
    <property type="protein sequence ID" value="KAG8469946.1"/>
    <property type="molecule type" value="Genomic_DNA"/>
</dbReference>
<reference evidence="3" key="1">
    <citation type="submission" date="2021-05" db="EMBL/GenBank/DDBJ databases">
        <title>The genome of the haptophyte Pavlova lutheri (Diacronema luteri, Pavlovales) - a model for lipid biosynthesis in eukaryotic algae.</title>
        <authorList>
            <person name="Hulatt C.J."/>
            <person name="Posewitz M.C."/>
        </authorList>
    </citation>
    <scope>NUCLEOTIDE SEQUENCE</scope>
    <source>
        <strain evidence="3">NIVA-4/92</strain>
    </source>
</reference>
<feature type="transmembrane region" description="Helical" evidence="2">
    <location>
        <begin position="674"/>
        <end position="696"/>
    </location>
</feature>
<keyword evidence="2" id="KW-0812">Transmembrane</keyword>
<feature type="transmembrane region" description="Helical" evidence="2">
    <location>
        <begin position="182"/>
        <end position="206"/>
    </location>
</feature>
<feature type="transmembrane region" description="Helical" evidence="2">
    <location>
        <begin position="144"/>
        <end position="170"/>
    </location>
</feature>
<evidence type="ECO:0000313" key="3">
    <source>
        <dbReference type="EMBL" id="KAG8469946.1"/>
    </source>
</evidence>
<gene>
    <name evidence="3" type="ORF">KFE25_006401</name>
</gene>
<feature type="transmembrane region" description="Helical" evidence="2">
    <location>
        <begin position="628"/>
        <end position="654"/>
    </location>
</feature>
<dbReference type="InterPro" id="IPR050369">
    <property type="entry name" value="RBOH/FRE"/>
</dbReference>
<organism evidence="3 4">
    <name type="scientific">Diacronema lutheri</name>
    <name type="common">Unicellular marine alga</name>
    <name type="synonym">Monochrysis lutheri</name>
    <dbReference type="NCBI Taxonomy" id="2081491"/>
    <lineage>
        <taxon>Eukaryota</taxon>
        <taxon>Haptista</taxon>
        <taxon>Haptophyta</taxon>
        <taxon>Pavlovophyceae</taxon>
        <taxon>Pavlovales</taxon>
        <taxon>Pavlovaceae</taxon>
        <taxon>Diacronema</taxon>
    </lineage>
</organism>
<dbReference type="Proteomes" id="UP000751190">
    <property type="component" value="Unassembled WGS sequence"/>
</dbReference>
<feature type="transmembrane region" description="Helical" evidence="2">
    <location>
        <begin position="212"/>
        <end position="233"/>
    </location>
</feature>
<evidence type="ECO:0000256" key="2">
    <source>
        <dbReference type="SAM" id="Phobius"/>
    </source>
</evidence>
<comment type="caution">
    <text evidence="3">The sequence shown here is derived from an EMBL/GenBank/DDBJ whole genome shotgun (WGS) entry which is preliminary data.</text>
</comment>
<dbReference type="GO" id="GO:0005886">
    <property type="term" value="C:plasma membrane"/>
    <property type="evidence" value="ECO:0007669"/>
    <property type="project" value="TreeGrafter"/>
</dbReference>